<dbReference type="SUPFAM" id="SSF53474">
    <property type="entry name" value="alpha/beta-Hydrolases"/>
    <property type="match status" value="1"/>
</dbReference>
<reference evidence="1 2" key="1">
    <citation type="submission" date="2013-11" db="EMBL/GenBank/DDBJ databases">
        <title>Complete genome sequence of Rhizobium gallicum bv. gallicum R602.</title>
        <authorList>
            <person name="Bustos P."/>
            <person name="Santamaria R.I."/>
            <person name="Lozano L."/>
            <person name="Acosta J.L."/>
            <person name="Ormeno-Orrillo E."/>
            <person name="Rogel M.A."/>
            <person name="Romero D."/>
            <person name="Cevallos M.A."/>
            <person name="Martinez-Romero E."/>
            <person name="Gonzalez V."/>
        </authorList>
    </citation>
    <scope>NUCLEOTIDE SEQUENCE [LARGE SCALE GENOMIC DNA]</scope>
    <source>
        <strain evidence="1 2">R602</strain>
    </source>
</reference>
<organism evidence="1 2">
    <name type="scientific">Rhizobium gallicum bv. gallicum R602sp</name>
    <dbReference type="NCBI Taxonomy" id="1041138"/>
    <lineage>
        <taxon>Bacteria</taxon>
        <taxon>Pseudomonadati</taxon>
        <taxon>Pseudomonadota</taxon>
        <taxon>Alphaproteobacteria</taxon>
        <taxon>Hyphomicrobiales</taxon>
        <taxon>Rhizobiaceae</taxon>
        <taxon>Rhizobium/Agrobacterium group</taxon>
        <taxon>Rhizobium</taxon>
    </lineage>
</organism>
<proteinExistence type="predicted"/>
<keyword evidence="2" id="KW-1185">Reference proteome</keyword>
<dbReference type="EMBL" id="CP006877">
    <property type="protein sequence ID" value="AJD39518.1"/>
    <property type="molecule type" value="Genomic_DNA"/>
</dbReference>
<evidence type="ECO:0008006" key="3">
    <source>
        <dbReference type="Google" id="ProtNLM"/>
    </source>
</evidence>
<evidence type="ECO:0000313" key="1">
    <source>
        <dbReference type="EMBL" id="AJD39518.1"/>
    </source>
</evidence>
<sequence length="71" mass="7726">MFILEGLGSADVRGRQAEDLAKDHLVIVADSRGHGRSTRSGLIIRKDASHFAMLQDPEGYDAMIRDAMAGK</sequence>
<accession>A0A0B4WYX7</accession>
<dbReference type="HOGENOM" id="CLU_2737245_0_0_5"/>
<evidence type="ECO:0000313" key="2">
    <source>
        <dbReference type="Proteomes" id="UP000031368"/>
    </source>
</evidence>
<dbReference type="KEGG" id="rga:RGR602_CH00144"/>
<dbReference type="InterPro" id="IPR029058">
    <property type="entry name" value="AB_hydrolase_fold"/>
</dbReference>
<gene>
    <name evidence="1" type="ORF">RGR602_CH00144</name>
</gene>
<dbReference type="AlphaFoldDB" id="A0A0B4WYX7"/>
<protein>
    <recommendedName>
        <fullName evidence="3">Alpha/beta hydrolase family domain-containing protein</fullName>
    </recommendedName>
</protein>
<name>A0A0B4WYX7_9HYPH</name>
<dbReference type="Proteomes" id="UP000031368">
    <property type="component" value="Chromosome"/>
</dbReference>